<accession>I9QMA5</accession>
<proteinExistence type="predicted"/>
<evidence type="ECO:0000313" key="2">
    <source>
        <dbReference type="Proteomes" id="UP000004260"/>
    </source>
</evidence>
<organism evidence="1 2">
    <name type="scientific">Helicobacter pylori NQ4053</name>
    <dbReference type="NCBI Taxonomy" id="992027"/>
    <lineage>
        <taxon>Bacteria</taxon>
        <taxon>Pseudomonadati</taxon>
        <taxon>Campylobacterota</taxon>
        <taxon>Epsilonproteobacteria</taxon>
        <taxon>Campylobacterales</taxon>
        <taxon>Helicobacteraceae</taxon>
        <taxon>Helicobacter</taxon>
    </lineage>
</organism>
<sequence>MNCFVFKMIAIAMRFNLFYEWFRKFVSVSIIYKKSLK</sequence>
<protein>
    <submittedName>
        <fullName evidence="1">Uncharacterized protein</fullName>
    </submittedName>
</protein>
<name>I9QMA5_HELPX</name>
<reference evidence="1 2" key="1">
    <citation type="journal article" date="2013" name="Pathog. Dis.">
        <title>Genome sequences of 65 Helicobacter pylori strains isolated from asymptomatic individuals and patients with gastric cancer, peptic ulcer disease, or gastritis.</title>
        <authorList>
            <person name="Blanchard T.G."/>
            <person name="Czinn S.J."/>
            <person name="Correa P."/>
            <person name="Nakazawa T."/>
            <person name="Keelan M."/>
            <person name="Morningstar L."/>
            <person name="Santana-Cruz I."/>
            <person name="Maroo A."/>
            <person name="McCracken C."/>
            <person name="Shefchek K."/>
            <person name="Daugherty S."/>
            <person name="Song Y."/>
            <person name="Fraser C.M."/>
            <person name="Fricke W.F."/>
        </authorList>
    </citation>
    <scope>NUCLEOTIDE SEQUENCE [LARGE SCALE GENOMIC DNA]</scope>
    <source>
        <strain evidence="1 2">NQ4053</strain>
    </source>
</reference>
<evidence type="ECO:0000313" key="1">
    <source>
        <dbReference type="EMBL" id="EJB35616.1"/>
    </source>
</evidence>
<dbReference type="Proteomes" id="UP000004260">
    <property type="component" value="Unassembled WGS sequence"/>
</dbReference>
<dbReference type="EMBL" id="AKNV01000002">
    <property type="protein sequence ID" value="EJB35616.1"/>
    <property type="molecule type" value="Genomic_DNA"/>
</dbReference>
<gene>
    <name evidence="1" type="ORF">HPNQ4053_0404</name>
</gene>
<dbReference type="AlphaFoldDB" id="I9QMA5"/>
<comment type="caution">
    <text evidence="1">The sequence shown here is derived from an EMBL/GenBank/DDBJ whole genome shotgun (WGS) entry which is preliminary data.</text>
</comment>